<gene>
    <name evidence="2" type="ORF">ACFO7V_10050</name>
</gene>
<reference evidence="3" key="1">
    <citation type="journal article" date="2019" name="Int. J. Syst. Evol. Microbiol.">
        <title>The Global Catalogue of Microorganisms (GCM) 10K type strain sequencing project: providing services to taxonomists for standard genome sequencing and annotation.</title>
        <authorList>
            <consortium name="The Broad Institute Genomics Platform"/>
            <consortium name="The Broad Institute Genome Sequencing Center for Infectious Disease"/>
            <person name="Wu L."/>
            <person name="Ma J."/>
        </authorList>
    </citation>
    <scope>NUCLEOTIDE SEQUENCE [LARGE SCALE GENOMIC DNA]</scope>
    <source>
        <strain evidence="3">CGMCC 1.12849</strain>
    </source>
</reference>
<organism evidence="2 3">
    <name type="scientific">Glutamicibacter bergerei</name>
    <dbReference type="NCBI Taxonomy" id="256702"/>
    <lineage>
        <taxon>Bacteria</taxon>
        <taxon>Bacillati</taxon>
        <taxon>Actinomycetota</taxon>
        <taxon>Actinomycetes</taxon>
        <taxon>Micrococcales</taxon>
        <taxon>Micrococcaceae</taxon>
        <taxon>Glutamicibacter</taxon>
    </lineage>
</organism>
<proteinExistence type="predicted"/>
<dbReference type="EMBL" id="JBHSHE010000042">
    <property type="protein sequence ID" value="MFC4716480.1"/>
    <property type="molecule type" value="Genomic_DNA"/>
</dbReference>
<protein>
    <submittedName>
        <fullName evidence="2">FHA domain-containing protein</fullName>
    </submittedName>
</protein>
<evidence type="ECO:0000313" key="2">
    <source>
        <dbReference type="EMBL" id="MFC4716480.1"/>
    </source>
</evidence>
<sequence>MSMRFDIDLTFAVDQPTDRPGFSRRSSGTIKAAGKTIHLKVDSYSLFPSIRQLDRRALNDFATKLKKAGVKIVVDGPEGTLLTLGDVKPNFSGRIASRSGAVRLGSLPDASKLFRGRGKRTGAESFKIPATPFPLLPTFRKNYRLRATTTHYADGGGRPRLIFVQDSESWDGKAPKVLNIMGDSIEIGSAPENGLTLPGLEPVHARITRNDLDEFVVEAVGRVGGSAGLKPGDRYTLRSGARMELNGWRLVFYREEYADHGRPFGGRNGGELAVQRPQYNPRTGNIERDSSV</sequence>
<evidence type="ECO:0000313" key="3">
    <source>
        <dbReference type="Proteomes" id="UP001595884"/>
    </source>
</evidence>
<evidence type="ECO:0000256" key="1">
    <source>
        <dbReference type="SAM" id="MobiDB-lite"/>
    </source>
</evidence>
<dbReference type="RefSeq" id="WP_346059528.1">
    <property type="nucleotide sequence ID" value="NZ_BAAAVQ010000047.1"/>
</dbReference>
<dbReference type="Proteomes" id="UP001595884">
    <property type="component" value="Unassembled WGS sequence"/>
</dbReference>
<accession>A0ABV9MNY4</accession>
<keyword evidence="3" id="KW-1185">Reference proteome</keyword>
<feature type="region of interest" description="Disordered" evidence="1">
    <location>
        <begin position="264"/>
        <end position="292"/>
    </location>
</feature>
<name>A0ABV9MNY4_9MICC</name>
<comment type="caution">
    <text evidence="2">The sequence shown here is derived from an EMBL/GenBank/DDBJ whole genome shotgun (WGS) entry which is preliminary data.</text>
</comment>